<dbReference type="SUPFAM" id="SSF47473">
    <property type="entry name" value="EF-hand"/>
    <property type="match status" value="1"/>
</dbReference>
<sequence>MSFTVLACTDIRGEKVNVELPFREPPAALAELYSTLEHVFRGEENDINTKRVEKYTRPSEPFTVSRVQRYEEDTQGWVELTDVRQLRVHDQLYVFRKHATRADISTRRDIPAPRSSLYFSGLRLLDVAKVDAEHGMGLNHTGNKSPSTPIIPYLSQRPGASVGTRSENRRTTNDFSNTAPVFHASSCGGVTNNGTLVPATEHGRNVYFGLTEGLTSEQVDVVFAVGDSNQRGYLTVRDLQGIFHTCQIEFPADVVEDLHRFFAKEKRGEAVMTHQDFYDFAREFVQTVNVAYLRLGIHERWKVIEQERRENSAAVDELQLQRKALEERLEAVQRQLTKEQEKKARLRNELGELERANDPDSREQEQRLLNKEFSVFQYRQKLHQEENDYERLAAERRRRAPSMALGKLPMQNGNYSYRPRE</sequence>
<feature type="region of interest" description="Disordered" evidence="1">
    <location>
        <begin position="400"/>
        <end position="421"/>
    </location>
</feature>
<protein>
    <recommendedName>
        <fullName evidence="6">EF-hand domain-containing protein</fullName>
    </recommendedName>
</protein>
<dbReference type="VEuPathDB" id="TriTrypDB:TcCLB.506931.70"/>
<comment type="caution">
    <text evidence="3">The sequence shown here is derived from an EMBL/GenBank/DDBJ whole genome shotgun (WGS) entry which is preliminary data.</text>
</comment>
<dbReference type="EMBL" id="JABDHM010000047">
    <property type="protein sequence ID" value="KAF5220673.1"/>
    <property type="molecule type" value="Genomic_DNA"/>
</dbReference>
<reference evidence="2" key="3">
    <citation type="submission" date="2020-04" db="EMBL/GenBank/DDBJ databases">
        <authorList>
            <person name="Diaz Viraque F."/>
        </authorList>
    </citation>
    <scope>NUCLEOTIDE SEQUENCE</scope>
    <source>
        <strain evidence="2">Berenice</strain>
    </source>
</reference>
<name>A0A2V2XH53_TRYCR</name>
<accession>A0A2V2XH53</accession>
<dbReference type="VEuPathDB" id="TriTrypDB:TcBrA4_0078880"/>
<evidence type="ECO:0000313" key="2">
    <source>
        <dbReference type="EMBL" id="KAF5220673.1"/>
    </source>
</evidence>
<dbReference type="SMR" id="A0A2V2XH53"/>
<evidence type="ECO:0000313" key="4">
    <source>
        <dbReference type="Proteomes" id="UP000246078"/>
    </source>
</evidence>
<dbReference type="VEuPathDB" id="TriTrypDB:TcCL_ESM04501"/>
<dbReference type="VEuPathDB" id="TriTrypDB:C4B63_6g140"/>
<reference evidence="2 5" key="2">
    <citation type="journal article" date="2019" name="Genome Biol. Evol.">
        <title>Nanopore Sequencing Significantly Improves Genome Assembly of the Protozoan Parasite Trypanosoma cruzi.</title>
        <authorList>
            <person name="Diaz-Viraque F."/>
            <person name="Pita S."/>
            <person name="Greif G."/>
            <person name="de Souza R.C.M."/>
            <person name="Iraola G."/>
            <person name="Robello C."/>
        </authorList>
    </citation>
    <scope>NUCLEOTIDE SEQUENCE [LARGE SCALE GENOMIC DNA]</scope>
    <source>
        <strain evidence="2 5">Berenice</strain>
    </source>
</reference>
<feature type="region of interest" description="Disordered" evidence="1">
    <location>
        <begin position="157"/>
        <end position="177"/>
    </location>
</feature>
<dbReference type="Proteomes" id="UP000583944">
    <property type="component" value="Unassembled WGS sequence"/>
</dbReference>
<dbReference type="Proteomes" id="UP000246078">
    <property type="component" value="Unassembled WGS sequence"/>
</dbReference>
<dbReference type="InterPro" id="IPR011992">
    <property type="entry name" value="EF-hand-dom_pair"/>
</dbReference>
<dbReference type="VEuPathDB" id="TriTrypDB:TcG_05939"/>
<evidence type="ECO:0008006" key="6">
    <source>
        <dbReference type="Google" id="ProtNLM"/>
    </source>
</evidence>
<proteinExistence type="predicted"/>
<dbReference type="VEuPathDB" id="TriTrypDB:BCY84_15778"/>
<feature type="region of interest" description="Disordered" evidence="1">
    <location>
        <begin position="337"/>
        <end position="365"/>
    </location>
</feature>
<dbReference type="VEuPathDB" id="TriTrypDB:TcYC6_0013010"/>
<dbReference type="VEuPathDB" id="TriTrypDB:TCDM_08371"/>
<reference evidence="3 4" key="1">
    <citation type="journal article" date="2018" name="Microb. Genom.">
        <title>Expanding an expanded genome: long-read sequencing of Trypanosoma cruzi.</title>
        <authorList>
            <person name="Berna L."/>
            <person name="Rodriguez M."/>
            <person name="Chiribao M.L."/>
            <person name="Parodi-Talice A."/>
            <person name="Pita S."/>
            <person name="Rijo G."/>
            <person name="Alvarez-Valin F."/>
            <person name="Robello C."/>
        </authorList>
    </citation>
    <scope>NUCLEOTIDE SEQUENCE [LARGE SCALE GENOMIC DNA]</scope>
    <source>
        <strain evidence="3 4">TCC</strain>
    </source>
</reference>
<dbReference type="Gene3D" id="3.10.20.650">
    <property type="match status" value="1"/>
</dbReference>
<dbReference type="OMA" id="CEPFTIN"/>
<dbReference type="OrthoDB" id="271919at2759"/>
<evidence type="ECO:0000313" key="5">
    <source>
        <dbReference type="Proteomes" id="UP000583944"/>
    </source>
</evidence>
<evidence type="ECO:0000313" key="3">
    <source>
        <dbReference type="EMBL" id="PWV19379.1"/>
    </source>
</evidence>
<dbReference type="VEuPathDB" id="TriTrypDB:TCSYLVIO_002571"/>
<evidence type="ECO:0000256" key="1">
    <source>
        <dbReference type="SAM" id="MobiDB-lite"/>
    </source>
</evidence>
<dbReference type="VEuPathDB" id="TriTrypDB:TcCLB.506585.80"/>
<dbReference type="AlphaFoldDB" id="A0A2V2XH53"/>
<dbReference type="VEuPathDB" id="TriTrypDB:C3747_10g467"/>
<gene>
    <name evidence="3" type="ORF">C3747_10g467</name>
    <name evidence="2" type="ORF">ECC02_006242</name>
</gene>
<dbReference type="EMBL" id="PRFC01000010">
    <property type="protein sequence ID" value="PWV19379.1"/>
    <property type="molecule type" value="Genomic_DNA"/>
</dbReference>
<dbReference type="VEuPathDB" id="TriTrypDB:ECC02_006242"/>
<organism evidence="3 4">
    <name type="scientific">Trypanosoma cruzi</name>
    <dbReference type="NCBI Taxonomy" id="5693"/>
    <lineage>
        <taxon>Eukaryota</taxon>
        <taxon>Discoba</taxon>
        <taxon>Euglenozoa</taxon>
        <taxon>Kinetoplastea</taxon>
        <taxon>Metakinetoplastina</taxon>
        <taxon>Trypanosomatida</taxon>
        <taxon>Trypanosomatidae</taxon>
        <taxon>Trypanosoma</taxon>
        <taxon>Schizotrypanum</taxon>
    </lineage>
</organism>
<dbReference type="VEuPathDB" id="TriTrypDB:Tc_MARK_1305"/>